<name>A0A8J2KNI6_9HEXA</name>
<reference evidence="1" key="1">
    <citation type="submission" date="2021-06" db="EMBL/GenBank/DDBJ databases">
        <authorList>
            <person name="Hodson N. C."/>
            <person name="Mongue J. A."/>
            <person name="Jaron S. K."/>
        </authorList>
    </citation>
    <scope>NUCLEOTIDE SEQUENCE</scope>
</reference>
<sequence>MADLIVVTLPATPAVRLTGENLLCPTLHSAAGALEEFSLYLSLAFVCIEVITPLCALVEQRKLQLGEKIPVTFPGETSHSEQVQTEVQTLVEGLNIERYKRTLKYEHMVGATKCHIKPEMLVYLQECICLSTEFFLWN</sequence>
<evidence type="ECO:0000313" key="2">
    <source>
        <dbReference type="Proteomes" id="UP000708208"/>
    </source>
</evidence>
<keyword evidence="2" id="KW-1185">Reference proteome</keyword>
<proteinExistence type="predicted"/>
<gene>
    <name evidence="1" type="ORF">AFUS01_LOCUS31528</name>
</gene>
<comment type="caution">
    <text evidence="1">The sequence shown here is derived from an EMBL/GenBank/DDBJ whole genome shotgun (WGS) entry which is preliminary data.</text>
</comment>
<dbReference type="Proteomes" id="UP000708208">
    <property type="component" value="Unassembled WGS sequence"/>
</dbReference>
<dbReference type="AlphaFoldDB" id="A0A8J2KNI6"/>
<evidence type="ECO:0000313" key="1">
    <source>
        <dbReference type="EMBL" id="CAG7821176.1"/>
    </source>
</evidence>
<protein>
    <submittedName>
        <fullName evidence="1">Uncharacterized protein</fullName>
    </submittedName>
</protein>
<organism evidence="1 2">
    <name type="scientific">Allacma fusca</name>
    <dbReference type="NCBI Taxonomy" id="39272"/>
    <lineage>
        <taxon>Eukaryota</taxon>
        <taxon>Metazoa</taxon>
        <taxon>Ecdysozoa</taxon>
        <taxon>Arthropoda</taxon>
        <taxon>Hexapoda</taxon>
        <taxon>Collembola</taxon>
        <taxon>Symphypleona</taxon>
        <taxon>Sminthuridae</taxon>
        <taxon>Allacma</taxon>
    </lineage>
</organism>
<dbReference type="EMBL" id="CAJVCH010502356">
    <property type="protein sequence ID" value="CAG7821176.1"/>
    <property type="molecule type" value="Genomic_DNA"/>
</dbReference>
<accession>A0A8J2KNI6</accession>